<dbReference type="STRING" id="1423804.FD14_GL000541"/>
<comment type="similarity">
    <text evidence="1">Belongs to the peptidase M16 family.</text>
</comment>
<dbReference type="Proteomes" id="UP000051442">
    <property type="component" value="Unassembled WGS sequence"/>
</dbReference>
<dbReference type="InterPro" id="IPR011765">
    <property type="entry name" value="Pept_M16_N"/>
</dbReference>
<accession>A0A0R2FKK7</accession>
<dbReference type="InterPro" id="IPR007863">
    <property type="entry name" value="Peptidase_M16_C"/>
</dbReference>
<keyword evidence="2" id="KW-0645">Protease</keyword>
<dbReference type="PANTHER" id="PTHR43690">
    <property type="entry name" value="NARDILYSIN"/>
    <property type="match status" value="1"/>
</dbReference>
<dbReference type="GO" id="GO:0006508">
    <property type="term" value="P:proteolysis"/>
    <property type="evidence" value="ECO:0007669"/>
    <property type="project" value="UniProtKB-KW"/>
</dbReference>
<dbReference type="GO" id="GO:0008237">
    <property type="term" value="F:metallopeptidase activity"/>
    <property type="evidence" value="ECO:0007669"/>
    <property type="project" value="UniProtKB-KW"/>
</dbReference>
<feature type="domain" description="Peptidase M16 N-terminal" evidence="6">
    <location>
        <begin position="60"/>
        <end position="175"/>
    </location>
</feature>
<keyword evidence="4" id="KW-0862">Zinc</keyword>
<evidence type="ECO:0000256" key="1">
    <source>
        <dbReference type="ARBA" id="ARBA00007261"/>
    </source>
</evidence>
<reference evidence="8 9" key="1">
    <citation type="journal article" date="2015" name="Genome Announc.">
        <title>Expanding the biotechnology potential of lactobacilli through comparative genomics of 213 strains and associated genera.</title>
        <authorList>
            <person name="Sun Z."/>
            <person name="Harris H.M."/>
            <person name="McCann A."/>
            <person name="Guo C."/>
            <person name="Argimon S."/>
            <person name="Zhang W."/>
            <person name="Yang X."/>
            <person name="Jeffery I.B."/>
            <person name="Cooney J.C."/>
            <person name="Kagawa T.F."/>
            <person name="Liu W."/>
            <person name="Song Y."/>
            <person name="Salvetti E."/>
            <person name="Wrobel A."/>
            <person name="Rasinkangas P."/>
            <person name="Parkhill J."/>
            <person name="Rea M.C."/>
            <person name="O'Sullivan O."/>
            <person name="Ritari J."/>
            <person name="Douillard F.P."/>
            <person name="Paul Ross R."/>
            <person name="Yang R."/>
            <person name="Briner A.E."/>
            <person name="Felis G.E."/>
            <person name="de Vos W.M."/>
            <person name="Barrangou R."/>
            <person name="Klaenhammer T.R."/>
            <person name="Caufield P.W."/>
            <person name="Cui Y."/>
            <person name="Zhang H."/>
            <person name="O'Toole P.W."/>
        </authorList>
    </citation>
    <scope>NUCLEOTIDE SEQUENCE [LARGE SCALE GENOMIC DNA]</scope>
    <source>
        <strain evidence="8 9">DSM 23365</strain>
    </source>
</reference>
<keyword evidence="5" id="KW-0482">Metalloprotease</keyword>
<dbReference type="GO" id="GO:0046872">
    <property type="term" value="F:metal ion binding"/>
    <property type="evidence" value="ECO:0007669"/>
    <property type="project" value="InterPro"/>
</dbReference>
<comment type="caution">
    <text evidence="8">The sequence shown here is derived from an EMBL/GenBank/DDBJ whole genome shotgun (WGS) entry which is preliminary data.</text>
</comment>
<dbReference type="AlphaFoldDB" id="A0A0R2FKK7"/>
<dbReference type="PANTHER" id="PTHR43690:SF17">
    <property type="entry name" value="PROTEIN YHJJ"/>
    <property type="match status" value="1"/>
</dbReference>
<proteinExistence type="inferred from homology"/>
<feature type="domain" description="Peptidase M16 C-terminal" evidence="7">
    <location>
        <begin position="182"/>
        <end position="342"/>
    </location>
</feature>
<keyword evidence="3" id="KW-0378">Hydrolase</keyword>
<dbReference type="EMBL" id="AYZM01000081">
    <property type="protein sequence ID" value="KRN24756.1"/>
    <property type="molecule type" value="Genomic_DNA"/>
</dbReference>
<dbReference type="InterPro" id="IPR050626">
    <property type="entry name" value="Peptidase_M16"/>
</dbReference>
<dbReference type="Gene3D" id="3.30.830.10">
    <property type="entry name" value="Metalloenzyme, LuxS/M16 peptidase-like"/>
    <property type="match status" value="2"/>
</dbReference>
<evidence type="ECO:0000256" key="4">
    <source>
        <dbReference type="ARBA" id="ARBA00022833"/>
    </source>
</evidence>
<organism evidence="8 9">
    <name type="scientific">Secundilactobacillus similis DSM 23365 = JCM 2765</name>
    <dbReference type="NCBI Taxonomy" id="1423804"/>
    <lineage>
        <taxon>Bacteria</taxon>
        <taxon>Bacillati</taxon>
        <taxon>Bacillota</taxon>
        <taxon>Bacilli</taxon>
        <taxon>Lactobacillales</taxon>
        <taxon>Lactobacillaceae</taxon>
        <taxon>Secundilactobacillus</taxon>
    </lineage>
</organism>
<keyword evidence="9" id="KW-1185">Reference proteome</keyword>
<evidence type="ECO:0000313" key="9">
    <source>
        <dbReference type="Proteomes" id="UP000051442"/>
    </source>
</evidence>
<protein>
    <submittedName>
        <fullName evidence="8">Zn-dependent peptidase</fullName>
    </submittedName>
</protein>
<dbReference type="SUPFAM" id="SSF63411">
    <property type="entry name" value="LuxS/MPP-like metallohydrolase"/>
    <property type="match status" value="2"/>
</dbReference>
<evidence type="ECO:0000256" key="2">
    <source>
        <dbReference type="ARBA" id="ARBA00022670"/>
    </source>
</evidence>
<evidence type="ECO:0000256" key="3">
    <source>
        <dbReference type="ARBA" id="ARBA00022801"/>
    </source>
</evidence>
<dbReference type="OrthoDB" id="9811314at2"/>
<dbReference type="PATRIC" id="fig|1423804.4.peg.583"/>
<dbReference type="InterPro" id="IPR011249">
    <property type="entry name" value="Metalloenz_LuxS/M16"/>
</dbReference>
<evidence type="ECO:0000259" key="7">
    <source>
        <dbReference type="Pfam" id="PF05193"/>
    </source>
</evidence>
<name>A0A0R2FKK7_9LACO</name>
<evidence type="ECO:0000259" key="6">
    <source>
        <dbReference type="Pfam" id="PF00675"/>
    </source>
</evidence>
<dbReference type="NCBIfam" id="NF047421">
    <property type="entry name" value="YfmH_fam"/>
    <property type="match status" value="1"/>
</dbReference>
<sequence length="430" mass="47935">MKQQHYPELAETLFSETLANGLRVYLLPKAGFHKTYAVMTTDYGAIDQEFVPLGKTTPVKQPAGIAHFLEHKMFEKADHDAFDTFAHYGASSNAFTSFTHTSYLFSTTSALKENLETLLDFVQDPYFTPKTVNKEKGIIGQEIQMYEDDPNSRAYFGTIANLYPNQPLSDDIAGTIESIDQITADDLYLAHQTFYHPSNMSLFVVGRLNPEETLDWIKTNQSAKSFLPAAPIKRIKPQVPATVIPRKVLKMPVERPKVTIGIRGLADLPAGAAKLKYEDAISLGFTLLFGETAPDFLRLYDQGVIDDSFGYNIEVQRDAYHVILAGETDDPEAFEKALLSILTHATEKLRAASDTFEVVQREAIGSTITAFNSLEAIANQFDDRLYGDATLFDEVGIVKSLTLDDVIAAMKTLIRPEAFSIQYILDDEQD</sequence>
<evidence type="ECO:0000313" key="8">
    <source>
        <dbReference type="EMBL" id="KRN24756.1"/>
    </source>
</evidence>
<dbReference type="RefSeq" id="WP_054736183.1">
    <property type="nucleotide sequence ID" value="NZ_AYZM01000081.1"/>
</dbReference>
<gene>
    <name evidence="8" type="ORF">FD14_GL000541</name>
</gene>
<dbReference type="Pfam" id="PF00675">
    <property type="entry name" value="Peptidase_M16"/>
    <property type="match status" value="1"/>
</dbReference>
<evidence type="ECO:0000256" key="5">
    <source>
        <dbReference type="ARBA" id="ARBA00023049"/>
    </source>
</evidence>
<dbReference type="Pfam" id="PF05193">
    <property type="entry name" value="Peptidase_M16_C"/>
    <property type="match status" value="1"/>
</dbReference>